<evidence type="ECO:0000313" key="2">
    <source>
        <dbReference type="Proteomes" id="UP001164250"/>
    </source>
</evidence>
<gene>
    <name evidence="1" type="ORF">Patl1_07474</name>
</gene>
<sequence>MLAWGQENAHKQGKKSRGHSRSRNALRSMEAKSAKCEDGLGRDEDIYKKAITMRQVFSSSIVVTPSVETPRSKDITGRGMRKSWTISFGTWSTTLLHSSYSMKRKRQIKPLCIFMTLMLVSGTGNMLK</sequence>
<comment type="caution">
    <text evidence="1">The sequence shown here is derived from an EMBL/GenBank/DDBJ whole genome shotgun (WGS) entry which is preliminary data.</text>
</comment>
<accession>A0ACC1ALA5</accession>
<name>A0ACC1ALA5_9ROSI</name>
<proteinExistence type="predicted"/>
<reference evidence="2" key="1">
    <citation type="journal article" date="2023" name="G3 (Bethesda)">
        <title>Genome assembly and association tests identify interacting loci associated with vigor, precocity, and sex in interspecific pistachio rootstocks.</title>
        <authorList>
            <person name="Palmer W."/>
            <person name="Jacygrad E."/>
            <person name="Sagayaradj S."/>
            <person name="Cavanaugh K."/>
            <person name="Han R."/>
            <person name="Bertier L."/>
            <person name="Beede B."/>
            <person name="Kafkas S."/>
            <person name="Golino D."/>
            <person name="Preece J."/>
            <person name="Michelmore R."/>
        </authorList>
    </citation>
    <scope>NUCLEOTIDE SEQUENCE [LARGE SCALE GENOMIC DNA]</scope>
</reference>
<dbReference type="Proteomes" id="UP001164250">
    <property type="component" value="Chromosome 10"/>
</dbReference>
<evidence type="ECO:0000313" key="1">
    <source>
        <dbReference type="EMBL" id="KAJ0087446.1"/>
    </source>
</evidence>
<dbReference type="EMBL" id="CM047906">
    <property type="protein sequence ID" value="KAJ0087446.1"/>
    <property type="molecule type" value="Genomic_DNA"/>
</dbReference>
<protein>
    <submittedName>
        <fullName evidence="1">Uncharacterized protein</fullName>
    </submittedName>
</protein>
<organism evidence="1 2">
    <name type="scientific">Pistacia atlantica</name>
    <dbReference type="NCBI Taxonomy" id="434234"/>
    <lineage>
        <taxon>Eukaryota</taxon>
        <taxon>Viridiplantae</taxon>
        <taxon>Streptophyta</taxon>
        <taxon>Embryophyta</taxon>
        <taxon>Tracheophyta</taxon>
        <taxon>Spermatophyta</taxon>
        <taxon>Magnoliopsida</taxon>
        <taxon>eudicotyledons</taxon>
        <taxon>Gunneridae</taxon>
        <taxon>Pentapetalae</taxon>
        <taxon>rosids</taxon>
        <taxon>malvids</taxon>
        <taxon>Sapindales</taxon>
        <taxon>Anacardiaceae</taxon>
        <taxon>Pistacia</taxon>
    </lineage>
</organism>
<keyword evidence="2" id="KW-1185">Reference proteome</keyword>